<keyword evidence="5 11" id="KW-0812">Transmembrane</keyword>
<dbReference type="FunFam" id="3.90.550.50:FF:000001">
    <property type="entry name" value="Hexosyltransferase"/>
    <property type="match status" value="1"/>
</dbReference>
<evidence type="ECO:0000256" key="10">
    <source>
        <dbReference type="ARBA" id="ARBA00023180"/>
    </source>
</evidence>
<dbReference type="EMBL" id="GBYB01013192">
    <property type="protein sequence ID" value="JAG82959.1"/>
    <property type="molecule type" value="Transcribed_RNA"/>
</dbReference>
<keyword evidence="13" id="KW-1185">Reference proteome</keyword>
<dbReference type="EC" id="2.4.1.-" evidence="11"/>
<evidence type="ECO:0000256" key="9">
    <source>
        <dbReference type="ARBA" id="ARBA00023136"/>
    </source>
</evidence>
<reference evidence="14" key="2">
    <citation type="submission" date="2025-04" db="UniProtKB">
        <authorList>
            <consortium name="RefSeq"/>
        </authorList>
    </citation>
    <scope>IDENTIFICATION</scope>
    <source>
        <strain evidence="14">USDA-PBARC FA_bdor</strain>
        <tissue evidence="14">Whole organism</tissue>
    </source>
</reference>
<dbReference type="PANTHER" id="PTHR11214:SF314">
    <property type="entry name" value="HEXOSYLTRANSFERASE"/>
    <property type="match status" value="1"/>
</dbReference>
<dbReference type="PANTHER" id="PTHR11214">
    <property type="entry name" value="BETA-1,3-N-ACETYLGLUCOSAMINYLTRANSFERASE"/>
    <property type="match status" value="1"/>
</dbReference>
<evidence type="ECO:0000256" key="4">
    <source>
        <dbReference type="ARBA" id="ARBA00022679"/>
    </source>
</evidence>
<sequence length="411" mass="46398">MECRPDVHGVNFKWKGVLLLPMELPPAATGNPIHNARGKMSFIRRLGLGCIVLAFLGLLYVPAYHSAQGPLGIGEVTSPSGPSWLSRYLEPVAELHGWTFNTSRNLNSYIHPQDNTTVLSPDDSCTLSASPYLLIVVCSAVDHQKQRIAIRDTWASATDMSFYNSTSVKVLFLLGQSENETLNNLVLEENQEYGDIIQERFIDAYNNLTIKSVMLLKWVTTNCPQATYLMKTDDDMYINVDNLIKALKSRQRSSDTLIGSLICNARPILDPKNKWYTPKYMFSEKTYPNYLSGTGYVMSLDVAVKLYESALSTPLLHLEDVYITGLCARRAKLRPVDHPGFSYAQRKLDFCVLKSAITAHRVDTSTMHTIWNKLKNSNITCQEKKVTVQHRHGRNFGYFSVKKRSTNNRCV</sequence>
<reference evidence="12" key="1">
    <citation type="submission" date="2015-01" db="EMBL/GenBank/DDBJ databases">
        <title>Transcriptome Assembly of Fopius arisanus.</title>
        <authorList>
            <person name="Geib S."/>
        </authorList>
    </citation>
    <scope>NUCLEOTIDE SEQUENCE</scope>
</reference>
<keyword evidence="8 11" id="KW-0333">Golgi apparatus</keyword>
<dbReference type="Proteomes" id="UP000694866">
    <property type="component" value="Unplaced"/>
</dbReference>
<comment type="similarity">
    <text evidence="2 11">Belongs to the glycosyltransferase 31 family.</text>
</comment>
<comment type="subcellular location">
    <subcellularLocation>
        <location evidence="1 11">Golgi apparatus membrane</location>
        <topology evidence="1 11">Single-pass type II membrane protein</topology>
    </subcellularLocation>
</comment>
<dbReference type="GeneID" id="105268814"/>
<evidence type="ECO:0000313" key="14">
    <source>
        <dbReference type="RefSeq" id="XP_011306953.1"/>
    </source>
</evidence>
<keyword evidence="3 11" id="KW-0328">Glycosyltransferase</keyword>
<gene>
    <name evidence="12" type="primary">B3GALT1_1</name>
    <name evidence="14" type="synonym">LOC105268814</name>
    <name evidence="12" type="ORF">g.49009</name>
</gene>
<keyword evidence="9 11" id="KW-0472">Membrane</keyword>
<dbReference type="Pfam" id="PF01762">
    <property type="entry name" value="Galactosyl_T"/>
    <property type="match status" value="1"/>
</dbReference>
<dbReference type="GO" id="GO:0000139">
    <property type="term" value="C:Golgi membrane"/>
    <property type="evidence" value="ECO:0007669"/>
    <property type="project" value="UniProtKB-SubCell"/>
</dbReference>
<dbReference type="Gene3D" id="3.90.550.50">
    <property type="match status" value="1"/>
</dbReference>
<keyword evidence="10" id="KW-0325">Glycoprotein</keyword>
<dbReference type="RefSeq" id="XP_011306953.1">
    <property type="nucleotide sequence ID" value="XM_011308651.1"/>
</dbReference>
<evidence type="ECO:0000256" key="8">
    <source>
        <dbReference type="ARBA" id="ARBA00023034"/>
    </source>
</evidence>
<evidence type="ECO:0000313" key="12">
    <source>
        <dbReference type="EMBL" id="JAG82959.1"/>
    </source>
</evidence>
<feature type="transmembrane region" description="Helical" evidence="11">
    <location>
        <begin position="46"/>
        <end position="64"/>
    </location>
</feature>
<evidence type="ECO:0000256" key="2">
    <source>
        <dbReference type="ARBA" id="ARBA00008661"/>
    </source>
</evidence>
<evidence type="ECO:0000256" key="11">
    <source>
        <dbReference type="RuleBase" id="RU363063"/>
    </source>
</evidence>
<organism evidence="12">
    <name type="scientific">Fopius arisanus</name>
    <dbReference type="NCBI Taxonomy" id="64838"/>
    <lineage>
        <taxon>Eukaryota</taxon>
        <taxon>Metazoa</taxon>
        <taxon>Ecdysozoa</taxon>
        <taxon>Arthropoda</taxon>
        <taxon>Hexapoda</taxon>
        <taxon>Insecta</taxon>
        <taxon>Pterygota</taxon>
        <taxon>Neoptera</taxon>
        <taxon>Endopterygota</taxon>
        <taxon>Hymenoptera</taxon>
        <taxon>Apocrita</taxon>
        <taxon>Ichneumonoidea</taxon>
        <taxon>Braconidae</taxon>
        <taxon>Opiinae</taxon>
        <taxon>Fopius</taxon>
    </lineage>
</organism>
<keyword evidence="7 11" id="KW-1133">Transmembrane helix</keyword>
<evidence type="ECO:0000256" key="6">
    <source>
        <dbReference type="ARBA" id="ARBA00022968"/>
    </source>
</evidence>
<evidence type="ECO:0000256" key="5">
    <source>
        <dbReference type="ARBA" id="ARBA00022692"/>
    </source>
</evidence>
<dbReference type="KEGG" id="fas:105268814"/>
<proteinExistence type="inferred from homology"/>
<protein>
    <recommendedName>
        <fullName evidence="11">Hexosyltransferase</fullName>
        <ecNumber evidence="11">2.4.1.-</ecNumber>
    </recommendedName>
</protein>
<evidence type="ECO:0000256" key="1">
    <source>
        <dbReference type="ARBA" id="ARBA00004323"/>
    </source>
</evidence>
<accession>A0A9R1U4A5</accession>
<evidence type="ECO:0000256" key="7">
    <source>
        <dbReference type="ARBA" id="ARBA00022989"/>
    </source>
</evidence>
<dbReference type="InterPro" id="IPR002659">
    <property type="entry name" value="Glyco_trans_31"/>
</dbReference>
<name>A0A0C9RIX5_9HYME</name>
<dbReference type="GO" id="GO:0016758">
    <property type="term" value="F:hexosyltransferase activity"/>
    <property type="evidence" value="ECO:0007669"/>
    <property type="project" value="InterPro"/>
</dbReference>
<dbReference type="OrthoDB" id="5512589at2759"/>
<dbReference type="GO" id="GO:0006493">
    <property type="term" value="P:protein O-linked glycosylation"/>
    <property type="evidence" value="ECO:0007669"/>
    <property type="project" value="TreeGrafter"/>
</dbReference>
<keyword evidence="4" id="KW-0808">Transferase</keyword>
<keyword evidence="6 11" id="KW-0735">Signal-anchor</keyword>
<evidence type="ECO:0000256" key="3">
    <source>
        <dbReference type="ARBA" id="ARBA00022676"/>
    </source>
</evidence>
<accession>A0A0C9RIX5</accession>
<dbReference type="AlphaFoldDB" id="A0A0C9RIX5"/>
<evidence type="ECO:0000313" key="13">
    <source>
        <dbReference type="Proteomes" id="UP000694866"/>
    </source>
</evidence>